<gene>
    <name evidence="1" type="ORF">F5147DRAFT_779050</name>
</gene>
<dbReference type="AlphaFoldDB" id="A0A9P7EXS7"/>
<sequence length="190" mass="20999">MAGHWTWDFLRLIMTTDNHNQPQSDMLDMQFPTLSDDDQSNGEMLDLGFPPQPDDGDVLDLGFDIDVSDLAGNTGIDGALEMGFNTYLADDSLDIGNNIPAEENPLEMGFKMDPVHGDLDQSFAISRPDPIGFVIQRAVGDLRVAMHWLDMDRAGHAMSPDKAFAREQVLDCTQELLLACQLISISRLST</sequence>
<name>A0A9P7EXS7_9AGAM</name>
<accession>A0A9P7EXS7</accession>
<dbReference type="EMBL" id="JABBWM010000080">
    <property type="protein sequence ID" value="KAG2094199.1"/>
    <property type="molecule type" value="Genomic_DNA"/>
</dbReference>
<keyword evidence="2" id="KW-1185">Reference proteome</keyword>
<proteinExistence type="predicted"/>
<reference evidence="1" key="1">
    <citation type="journal article" date="2020" name="New Phytol.">
        <title>Comparative genomics reveals dynamic genome evolution in host specialist ectomycorrhizal fungi.</title>
        <authorList>
            <person name="Lofgren L.A."/>
            <person name="Nguyen N.H."/>
            <person name="Vilgalys R."/>
            <person name="Ruytinx J."/>
            <person name="Liao H.L."/>
            <person name="Branco S."/>
            <person name="Kuo A."/>
            <person name="LaButti K."/>
            <person name="Lipzen A."/>
            <person name="Andreopoulos W."/>
            <person name="Pangilinan J."/>
            <person name="Riley R."/>
            <person name="Hundley H."/>
            <person name="Na H."/>
            <person name="Barry K."/>
            <person name="Grigoriev I.V."/>
            <person name="Stajich J.E."/>
            <person name="Kennedy P.G."/>
        </authorList>
    </citation>
    <scope>NUCLEOTIDE SEQUENCE</scope>
    <source>
        <strain evidence="1">FC423</strain>
    </source>
</reference>
<dbReference type="GeneID" id="64704497"/>
<dbReference type="OrthoDB" id="2613981at2759"/>
<dbReference type="RefSeq" id="XP_041287434.1">
    <property type="nucleotide sequence ID" value="XM_041442238.1"/>
</dbReference>
<comment type="caution">
    <text evidence="1">The sequence shown here is derived from an EMBL/GenBank/DDBJ whole genome shotgun (WGS) entry which is preliminary data.</text>
</comment>
<evidence type="ECO:0000313" key="2">
    <source>
        <dbReference type="Proteomes" id="UP000823399"/>
    </source>
</evidence>
<evidence type="ECO:0000313" key="1">
    <source>
        <dbReference type="EMBL" id="KAG2094199.1"/>
    </source>
</evidence>
<dbReference type="Proteomes" id="UP000823399">
    <property type="component" value="Unassembled WGS sequence"/>
</dbReference>
<protein>
    <submittedName>
        <fullName evidence="1">Uncharacterized protein</fullName>
    </submittedName>
</protein>
<organism evidence="1 2">
    <name type="scientific">Suillus discolor</name>
    <dbReference type="NCBI Taxonomy" id="1912936"/>
    <lineage>
        <taxon>Eukaryota</taxon>
        <taxon>Fungi</taxon>
        <taxon>Dikarya</taxon>
        <taxon>Basidiomycota</taxon>
        <taxon>Agaricomycotina</taxon>
        <taxon>Agaricomycetes</taxon>
        <taxon>Agaricomycetidae</taxon>
        <taxon>Boletales</taxon>
        <taxon>Suillineae</taxon>
        <taxon>Suillaceae</taxon>
        <taxon>Suillus</taxon>
    </lineage>
</organism>